<accession>A0ABS8Q778</accession>
<keyword evidence="3" id="KW-1185">Reference proteome</keyword>
<keyword evidence="1" id="KW-0472">Membrane</keyword>
<organism evidence="2 3">
    <name type="scientific">Massilia phyllostachyos</name>
    <dbReference type="NCBI Taxonomy" id="2898585"/>
    <lineage>
        <taxon>Bacteria</taxon>
        <taxon>Pseudomonadati</taxon>
        <taxon>Pseudomonadota</taxon>
        <taxon>Betaproteobacteria</taxon>
        <taxon>Burkholderiales</taxon>
        <taxon>Oxalobacteraceae</taxon>
        <taxon>Telluria group</taxon>
        <taxon>Massilia</taxon>
    </lineage>
</organism>
<dbReference type="Proteomes" id="UP001179361">
    <property type="component" value="Unassembled WGS sequence"/>
</dbReference>
<keyword evidence="1" id="KW-1133">Transmembrane helix</keyword>
<evidence type="ECO:0000313" key="3">
    <source>
        <dbReference type="Proteomes" id="UP001179361"/>
    </source>
</evidence>
<sequence>MDGVLTFSDTRDFVLRFSTPCGGGMLGILAFAIVAVAVLGWMLYTNARDRKLLEKELEEVLKDSSDGA</sequence>
<comment type="caution">
    <text evidence="2">The sequence shown here is derived from an EMBL/GenBank/DDBJ whole genome shotgun (WGS) entry which is preliminary data.</text>
</comment>
<name>A0ABS8Q778_9BURK</name>
<evidence type="ECO:0000256" key="1">
    <source>
        <dbReference type="SAM" id="Phobius"/>
    </source>
</evidence>
<gene>
    <name evidence="2" type="ORF">LQ564_14910</name>
</gene>
<feature type="transmembrane region" description="Helical" evidence="1">
    <location>
        <begin position="24"/>
        <end position="44"/>
    </location>
</feature>
<dbReference type="EMBL" id="JAJNOC010000004">
    <property type="protein sequence ID" value="MCD2517602.1"/>
    <property type="molecule type" value="Genomic_DNA"/>
</dbReference>
<reference evidence="2" key="1">
    <citation type="submission" date="2021-11" db="EMBL/GenBank/DDBJ databases">
        <title>The complete genome of Massilia sp sp. G4R7.</title>
        <authorList>
            <person name="Liu L."/>
            <person name="Yue J."/>
            <person name="Yuan J."/>
            <person name="Yang F."/>
            <person name="Li L."/>
        </authorList>
    </citation>
    <scope>NUCLEOTIDE SEQUENCE</scope>
    <source>
        <strain evidence="2">G4R7</strain>
    </source>
</reference>
<evidence type="ECO:0000313" key="2">
    <source>
        <dbReference type="EMBL" id="MCD2517602.1"/>
    </source>
</evidence>
<keyword evidence="1" id="KW-0812">Transmembrane</keyword>
<dbReference type="RefSeq" id="WP_231058883.1">
    <property type="nucleotide sequence ID" value="NZ_JAJNOC010000004.1"/>
</dbReference>
<proteinExistence type="predicted"/>
<protein>
    <submittedName>
        <fullName evidence="2">Uncharacterized protein</fullName>
    </submittedName>
</protein>